<name>A0ACD3B6Z8_9AGAR</name>
<gene>
    <name evidence="1" type="ORF">BDN72DRAFT_814143</name>
</gene>
<organism evidence="1 2">
    <name type="scientific">Pluteus cervinus</name>
    <dbReference type="NCBI Taxonomy" id="181527"/>
    <lineage>
        <taxon>Eukaryota</taxon>
        <taxon>Fungi</taxon>
        <taxon>Dikarya</taxon>
        <taxon>Basidiomycota</taxon>
        <taxon>Agaricomycotina</taxon>
        <taxon>Agaricomycetes</taxon>
        <taxon>Agaricomycetidae</taxon>
        <taxon>Agaricales</taxon>
        <taxon>Pluteineae</taxon>
        <taxon>Pluteaceae</taxon>
        <taxon>Pluteus</taxon>
    </lineage>
</organism>
<keyword evidence="2" id="KW-1185">Reference proteome</keyword>
<accession>A0ACD3B6Z8</accession>
<dbReference type="Proteomes" id="UP000308600">
    <property type="component" value="Unassembled WGS sequence"/>
</dbReference>
<proteinExistence type="predicted"/>
<dbReference type="EMBL" id="ML208274">
    <property type="protein sequence ID" value="TFK73580.1"/>
    <property type="molecule type" value="Genomic_DNA"/>
</dbReference>
<evidence type="ECO:0000313" key="1">
    <source>
        <dbReference type="EMBL" id="TFK73580.1"/>
    </source>
</evidence>
<evidence type="ECO:0000313" key="2">
    <source>
        <dbReference type="Proteomes" id="UP000308600"/>
    </source>
</evidence>
<reference evidence="1 2" key="1">
    <citation type="journal article" date="2019" name="Nat. Ecol. Evol.">
        <title>Megaphylogeny resolves global patterns of mushroom evolution.</title>
        <authorList>
            <person name="Varga T."/>
            <person name="Krizsan K."/>
            <person name="Foldi C."/>
            <person name="Dima B."/>
            <person name="Sanchez-Garcia M."/>
            <person name="Sanchez-Ramirez S."/>
            <person name="Szollosi G.J."/>
            <person name="Szarkandi J.G."/>
            <person name="Papp V."/>
            <person name="Albert L."/>
            <person name="Andreopoulos W."/>
            <person name="Angelini C."/>
            <person name="Antonin V."/>
            <person name="Barry K.W."/>
            <person name="Bougher N.L."/>
            <person name="Buchanan P."/>
            <person name="Buyck B."/>
            <person name="Bense V."/>
            <person name="Catcheside P."/>
            <person name="Chovatia M."/>
            <person name="Cooper J."/>
            <person name="Damon W."/>
            <person name="Desjardin D."/>
            <person name="Finy P."/>
            <person name="Geml J."/>
            <person name="Haridas S."/>
            <person name="Hughes K."/>
            <person name="Justo A."/>
            <person name="Karasinski D."/>
            <person name="Kautmanova I."/>
            <person name="Kiss B."/>
            <person name="Kocsube S."/>
            <person name="Kotiranta H."/>
            <person name="LaButti K.M."/>
            <person name="Lechner B.E."/>
            <person name="Liimatainen K."/>
            <person name="Lipzen A."/>
            <person name="Lukacs Z."/>
            <person name="Mihaltcheva S."/>
            <person name="Morgado L.N."/>
            <person name="Niskanen T."/>
            <person name="Noordeloos M.E."/>
            <person name="Ohm R.A."/>
            <person name="Ortiz-Santana B."/>
            <person name="Ovrebo C."/>
            <person name="Racz N."/>
            <person name="Riley R."/>
            <person name="Savchenko A."/>
            <person name="Shiryaev A."/>
            <person name="Soop K."/>
            <person name="Spirin V."/>
            <person name="Szebenyi C."/>
            <person name="Tomsovsky M."/>
            <person name="Tulloss R.E."/>
            <person name="Uehling J."/>
            <person name="Grigoriev I.V."/>
            <person name="Vagvolgyi C."/>
            <person name="Papp T."/>
            <person name="Martin F.M."/>
            <person name="Miettinen O."/>
            <person name="Hibbett D.S."/>
            <person name="Nagy L.G."/>
        </authorList>
    </citation>
    <scope>NUCLEOTIDE SEQUENCE [LARGE SCALE GENOMIC DNA]</scope>
    <source>
        <strain evidence="1 2">NL-1719</strain>
    </source>
</reference>
<protein>
    <submittedName>
        <fullName evidence="1">Uncharacterized protein</fullName>
    </submittedName>
</protein>
<sequence>MPRRPSKGAKAKNKSQPRQISRADARIKKWDKRSDIPLDDEDQFHASRDRILLDGNVELSDDGDEEEVFALKGMDDSDSGNENDPMDEDEDDDESHVIASTSKVKSTPKSKKKKSALSSSSSSESEDEEETWGRGKNAYYADNADEIDSDDEEANELEEQEALRLQKKAREGMSDDDFGLNDVIEIQDTDDLVDPIAPAQVTPVTLPRDPKELVRHLEKTNPESIALARDWADTARSVAKAKLKLEQLQATQPDAVILGMVHLHYQTLLTYASTLAFYLYLRSSEKYVQRQDLLKSHPIMKRLLTLKRGLSTLEDLDFAFSDSEDDEDEDEGDIGASEDDDFVFGLKGPTGIDREEFEQLLREAGHENPDWVHPYLVQPPSPEKRPKKKRKTGTKEKTEAVSVFDLVEPDFEAFKSTSTRKPEISDVTDTYGEATSLQHADALDKKARKKSLRFHTSKIESSSARRQGARNNALGGDDDIPYRERKKDREDKAHQETKSRGQGGEDLNDEEPPSRLDQDDRMDEVVNSDDEYYELVKKQSKAKKEKKKVEYDAAREAQRRDLAEIEASDGPRALTRAIQANKGLTPHRPKSVRNPRVKKRQKFEKAKKKVSSQKAVYKGGLAESGHYGGESSGISKVVKSVRLG</sequence>